<dbReference type="Pfam" id="PF00528">
    <property type="entry name" value="BPD_transp_1"/>
    <property type="match status" value="1"/>
</dbReference>
<dbReference type="PANTHER" id="PTHR43386">
    <property type="entry name" value="OLIGOPEPTIDE TRANSPORT SYSTEM PERMEASE PROTEIN APPC"/>
    <property type="match status" value="1"/>
</dbReference>
<organism evidence="11">
    <name type="scientific">Microvirga ossetica</name>
    <dbReference type="NCBI Taxonomy" id="1882682"/>
    <lineage>
        <taxon>Bacteria</taxon>
        <taxon>Pseudomonadati</taxon>
        <taxon>Pseudomonadota</taxon>
        <taxon>Alphaproteobacteria</taxon>
        <taxon>Hyphomicrobiales</taxon>
        <taxon>Methylobacteriaceae</taxon>
        <taxon>Microvirga</taxon>
    </lineage>
</organism>
<feature type="transmembrane region" description="Helical" evidence="9">
    <location>
        <begin position="216"/>
        <end position="237"/>
    </location>
</feature>
<keyword evidence="3" id="KW-1003">Cell membrane</keyword>
<comment type="subcellular location">
    <subcellularLocation>
        <location evidence="1 9">Cell membrane</location>
        <topology evidence="1 9">Multi-pass membrane protein</topology>
    </subcellularLocation>
</comment>
<comment type="similarity">
    <text evidence="9">Belongs to the binding-protein-dependent transport system permease family.</text>
</comment>
<dbReference type="CDD" id="cd06261">
    <property type="entry name" value="TM_PBP2"/>
    <property type="match status" value="1"/>
</dbReference>
<evidence type="ECO:0000256" key="7">
    <source>
        <dbReference type="ARBA" id="ARBA00022989"/>
    </source>
</evidence>
<evidence type="ECO:0000256" key="5">
    <source>
        <dbReference type="ARBA" id="ARBA00022856"/>
    </source>
</evidence>
<dbReference type="SUPFAM" id="SSF161098">
    <property type="entry name" value="MetI-like"/>
    <property type="match status" value="1"/>
</dbReference>
<evidence type="ECO:0000256" key="8">
    <source>
        <dbReference type="ARBA" id="ARBA00023136"/>
    </source>
</evidence>
<dbReference type="KEGG" id="moc:BB934_32500"/>
<feature type="transmembrane region" description="Helical" evidence="9">
    <location>
        <begin position="36"/>
        <end position="58"/>
    </location>
</feature>
<keyword evidence="5" id="KW-0571">Peptide transport</keyword>
<feature type="transmembrane region" description="Helical" evidence="9">
    <location>
        <begin position="272"/>
        <end position="294"/>
    </location>
</feature>
<feature type="transmembrane region" description="Helical" evidence="9">
    <location>
        <begin position="106"/>
        <end position="131"/>
    </location>
</feature>
<dbReference type="Pfam" id="PF12911">
    <property type="entry name" value="OppC_N"/>
    <property type="match status" value="1"/>
</dbReference>
<dbReference type="GO" id="GO:0015833">
    <property type="term" value="P:peptide transport"/>
    <property type="evidence" value="ECO:0007669"/>
    <property type="project" value="UniProtKB-KW"/>
</dbReference>
<dbReference type="GO" id="GO:0055085">
    <property type="term" value="P:transmembrane transport"/>
    <property type="evidence" value="ECO:0007669"/>
    <property type="project" value="InterPro"/>
</dbReference>
<accession>A0A1B2ESI7</accession>
<feature type="transmembrane region" description="Helical" evidence="9">
    <location>
        <begin position="151"/>
        <end position="178"/>
    </location>
</feature>
<dbReference type="OrthoDB" id="9805884at2"/>
<keyword evidence="6" id="KW-0653">Protein transport</keyword>
<dbReference type="EMBL" id="CP016617">
    <property type="protein sequence ID" value="ANY82943.1"/>
    <property type="molecule type" value="Genomic_DNA"/>
</dbReference>
<proteinExistence type="inferred from homology"/>
<dbReference type="PANTHER" id="PTHR43386:SF1">
    <property type="entry name" value="D,D-DIPEPTIDE TRANSPORT SYSTEM PERMEASE PROTEIN DDPC-RELATED"/>
    <property type="match status" value="1"/>
</dbReference>
<dbReference type="GO" id="GO:0005886">
    <property type="term" value="C:plasma membrane"/>
    <property type="evidence" value="ECO:0007669"/>
    <property type="project" value="UniProtKB-SubCell"/>
</dbReference>
<dbReference type="PROSITE" id="PS50928">
    <property type="entry name" value="ABC_TM1"/>
    <property type="match status" value="1"/>
</dbReference>
<evidence type="ECO:0000313" key="11">
    <source>
        <dbReference type="EMBL" id="ANY82943.1"/>
    </source>
</evidence>
<feature type="domain" description="ABC transmembrane type-1" evidence="10">
    <location>
        <begin position="103"/>
        <end position="294"/>
    </location>
</feature>
<name>A0A1B2ESI7_9HYPH</name>
<evidence type="ECO:0000256" key="2">
    <source>
        <dbReference type="ARBA" id="ARBA00022448"/>
    </source>
</evidence>
<dbReference type="InterPro" id="IPR000515">
    <property type="entry name" value="MetI-like"/>
</dbReference>
<evidence type="ECO:0000256" key="4">
    <source>
        <dbReference type="ARBA" id="ARBA00022692"/>
    </source>
</evidence>
<evidence type="ECO:0000256" key="1">
    <source>
        <dbReference type="ARBA" id="ARBA00004651"/>
    </source>
</evidence>
<keyword evidence="8 9" id="KW-0472">Membrane</keyword>
<keyword evidence="2 9" id="KW-0813">Transport</keyword>
<keyword evidence="4 9" id="KW-0812">Transmembrane</keyword>
<dbReference type="InterPro" id="IPR025966">
    <property type="entry name" value="OppC_N"/>
</dbReference>
<dbReference type="InterPro" id="IPR035906">
    <property type="entry name" value="MetI-like_sf"/>
</dbReference>
<dbReference type="GO" id="GO:0015031">
    <property type="term" value="P:protein transport"/>
    <property type="evidence" value="ECO:0007669"/>
    <property type="project" value="UniProtKB-KW"/>
</dbReference>
<gene>
    <name evidence="11" type="ORF">BB934_32500</name>
</gene>
<dbReference type="InterPro" id="IPR050366">
    <property type="entry name" value="BP-dependent_transpt_permease"/>
</dbReference>
<sequence length="307" mass="33510">MAFSIQGSAMLDVAFRNSNPIARLLRSLQLPLNEPFALFGLAVYIIFVLTAIFANYLAPYDPTEILYTPSYDLAADLRPGQDGFILGTTSLGRDVFSQIVYGTRSALLIGLTAAFMVALIGSIVGLVSGYFGGWIDALLMRLADIAFGIPFLPFVIVLAAFLKPSIWNVVIAMALVLWRDTARVIRSQVLTLRSRGYVDAARVAGSSDLKIILRHIAPNILPLSFLYGSIAIGWAILTEASISFLGFGDPESISWGYMLQDAFASQALAKQAYYWFVPPGICIILVVSAGFFITRGYENILFPKLGR</sequence>
<keyword evidence="7 9" id="KW-1133">Transmembrane helix</keyword>
<protein>
    <submittedName>
        <fullName evidence="11">ABC transporter permease</fullName>
    </submittedName>
</protein>
<reference evidence="11" key="1">
    <citation type="submission" date="2016-07" db="EMBL/GenBank/DDBJ databases">
        <title>Microvirga ossetica sp. nov. a new species of rhizobia isolated from root nodules of the legume species Vicia alpestris Steven originated from North Ossetia region in the Caucasus.</title>
        <authorList>
            <person name="Safronova V.I."/>
            <person name="Kuznetsova I.G."/>
            <person name="Sazanova A.L."/>
            <person name="Belimov A."/>
            <person name="Andronov E."/>
            <person name="Osledkin Y.S."/>
            <person name="Onishchuk O.P."/>
            <person name="Kurchak O.N."/>
            <person name="Shaposhnikov A.I."/>
            <person name="Willems A."/>
            <person name="Tikhonovich I.A."/>
        </authorList>
    </citation>
    <scope>NUCLEOTIDE SEQUENCE [LARGE SCALE GENOMIC DNA]</scope>
    <source>
        <strain evidence="11">V5/3M</strain>
        <plasmid evidence="11">unnamed1</plasmid>
    </source>
</reference>
<evidence type="ECO:0000256" key="9">
    <source>
        <dbReference type="RuleBase" id="RU363032"/>
    </source>
</evidence>
<dbReference type="AlphaFoldDB" id="A0A1B2ESI7"/>
<evidence type="ECO:0000256" key="6">
    <source>
        <dbReference type="ARBA" id="ARBA00022927"/>
    </source>
</evidence>
<geneLocation type="plasmid" evidence="11">
    <name>unnamed1</name>
</geneLocation>
<keyword evidence="11" id="KW-0614">Plasmid</keyword>
<evidence type="ECO:0000259" key="10">
    <source>
        <dbReference type="PROSITE" id="PS50928"/>
    </source>
</evidence>
<evidence type="ECO:0000256" key="3">
    <source>
        <dbReference type="ARBA" id="ARBA00022475"/>
    </source>
</evidence>
<dbReference type="Gene3D" id="1.10.3720.10">
    <property type="entry name" value="MetI-like"/>
    <property type="match status" value="1"/>
</dbReference>